<evidence type="ECO:0000256" key="2">
    <source>
        <dbReference type="ARBA" id="ARBA00022617"/>
    </source>
</evidence>
<dbReference type="Gene3D" id="1.10.630.10">
    <property type="entry name" value="Cytochrome P450"/>
    <property type="match status" value="1"/>
</dbReference>
<dbReference type="GO" id="GO:0020037">
    <property type="term" value="F:heme binding"/>
    <property type="evidence" value="ECO:0007669"/>
    <property type="project" value="InterPro"/>
</dbReference>
<evidence type="ECO:0000256" key="5">
    <source>
        <dbReference type="ARBA" id="ARBA00023004"/>
    </source>
</evidence>
<evidence type="ECO:0000256" key="3">
    <source>
        <dbReference type="ARBA" id="ARBA00022723"/>
    </source>
</evidence>
<name>A0A5C9A4F5_9GAMM</name>
<sequence length="434" mass="49402">MAVASTSVERPPPGGANRGPRGVTTMTGCPHIDLINPDTFKGGHPREMYRHLRAEAPVYWHEGTPEHPGYWVITRQQELDFVSKNPAMFSSHERSCMLHEPATEDDLAMLRLLMINMDPPQHLKYRRLIRNAFTPAKVESYRSRFEEIARDIVARAVVGGRCEFVEDVAMELPLLAICELMGVPIERRQRLFELTNIMLGMDDPDLTTSPEDGTNAMVEMFMMAMDIAQAHKETPQEDIVNTLLTGTVEDEPLTDDEFCNFFMLLIVAGNETTRTVTSQGMRLLIEHPQQYQQLIDDPSLIPDAIEEFLRFNPAVIAFKRTAMEDVELAGQTIRKGDRVQVYYGAASADESKFADPDTFDITRNRREDVRNDHRAFGIGQHFCLGSHLARLELEVIFTELLKHVRNPRFDGEINWLRSNFINGIKKMPIVFDVA</sequence>
<dbReference type="FunFam" id="1.10.630.10:FF:000018">
    <property type="entry name" value="Cytochrome P450 monooxygenase"/>
    <property type="match status" value="1"/>
</dbReference>
<protein>
    <submittedName>
        <fullName evidence="9">Cytochrome P450</fullName>
    </submittedName>
</protein>
<evidence type="ECO:0000313" key="10">
    <source>
        <dbReference type="Proteomes" id="UP000321039"/>
    </source>
</evidence>
<keyword evidence="2 7" id="KW-0349">Heme</keyword>
<dbReference type="Proteomes" id="UP000321039">
    <property type="component" value="Unassembled WGS sequence"/>
</dbReference>
<dbReference type="PRINTS" id="PR00359">
    <property type="entry name" value="BP450"/>
</dbReference>
<dbReference type="GO" id="GO:0005506">
    <property type="term" value="F:iron ion binding"/>
    <property type="evidence" value="ECO:0007669"/>
    <property type="project" value="InterPro"/>
</dbReference>
<dbReference type="PROSITE" id="PS00086">
    <property type="entry name" value="CYTOCHROME_P450"/>
    <property type="match status" value="1"/>
</dbReference>
<accession>A0A5C9A4F5</accession>
<dbReference type="AlphaFoldDB" id="A0A5C9A4F5"/>
<organism evidence="9 10">
    <name type="scientific">Parahaliea maris</name>
    <dbReference type="NCBI Taxonomy" id="2716870"/>
    <lineage>
        <taxon>Bacteria</taxon>
        <taxon>Pseudomonadati</taxon>
        <taxon>Pseudomonadota</taxon>
        <taxon>Gammaproteobacteria</taxon>
        <taxon>Cellvibrionales</taxon>
        <taxon>Halieaceae</taxon>
        <taxon>Parahaliea</taxon>
    </lineage>
</organism>
<dbReference type="CDD" id="cd11033">
    <property type="entry name" value="CYP142-like"/>
    <property type="match status" value="1"/>
</dbReference>
<dbReference type="GO" id="GO:0036199">
    <property type="term" value="F:cholest-4-en-3-one 26-monooxygenase activity"/>
    <property type="evidence" value="ECO:0007669"/>
    <property type="project" value="TreeGrafter"/>
</dbReference>
<dbReference type="InterPro" id="IPR036396">
    <property type="entry name" value="Cyt_P450_sf"/>
</dbReference>
<dbReference type="Pfam" id="PF00067">
    <property type="entry name" value="p450"/>
    <property type="match status" value="1"/>
</dbReference>
<evidence type="ECO:0000256" key="4">
    <source>
        <dbReference type="ARBA" id="ARBA00023002"/>
    </source>
</evidence>
<dbReference type="InterPro" id="IPR017972">
    <property type="entry name" value="Cyt_P450_CS"/>
</dbReference>
<dbReference type="PANTHER" id="PTHR46696">
    <property type="entry name" value="P450, PUTATIVE (EUROFUNG)-RELATED"/>
    <property type="match status" value="1"/>
</dbReference>
<keyword evidence="5 7" id="KW-0408">Iron</keyword>
<dbReference type="InterPro" id="IPR002397">
    <property type="entry name" value="Cyt_P450_B"/>
</dbReference>
<keyword evidence="6 7" id="KW-0503">Monooxygenase</keyword>
<keyword evidence="4 7" id="KW-0560">Oxidoreductase</keyword>
<proteinExistence type="inferred from homology"/>
<dbReference type="PRINTS" id="PR00385">
    <property type="entry name" value="P450"/>
</dbReference>
<evidence type="ECO:0000256" key="7">
    <source>
        <dbReference type="RuleBase" id="RU000461"/>
    </source>
</evidence>
<reference evidence="9 10" key="1">
    <citation type="submission" date="2019-08" db="EMBL/GenBank/DDBJ databases">
        <title>Parahaliea maris sp. nov., isolated from the surface seawater.</title>
        <authorList>
            <person name="Liu Y."/>
        </authorList>
    </citation>
    <scope>NUCLEOTIDE SEQUENCE [LARGE SCALE GENOMIC DNA]</scope>
    <source>
        <strain evidence="9 10">HSLHS9</strain>
    </source>
</reference>
<comment type="caution">
    <text evidence="9">The sequence shown here is derived from an EMBL/GenBank/DDBJ whole genome shotgun (WGS) entry which is preliminary data.</text>
</comment>
<dbReference type="GO" id="GO:0006707">
    <property type="term" value="P:cholesterol catabolic process"/>
    <property type="evidence" value="ECO:0007669"/>
    <property type="project" value="TreeGrafter"/>
</dbReference>
<feature type="region of interest" description="Disordered" evidence="8">
    <location>
        <begin position="1"/>
        <end position="25"/>
    </location>
</feature>
<dbReference type="GO" id="GO:0008395">
    <property type="term" value="F:steroid hydroxylase activity"/>
    <property type="evidence" value="ECO:0007669"/>
    <property type="project" value="TreeGrafter"/>
</dbReference>
<dbReference type="EMBL" id="VRZA01000002">
    <property type="protein sequence ID" value="TXS95735.1"/>
    <property type="molecule type" value="Genomic_DNA"/>
</dbReference>
<keyword evidence="10" id="KW-1185">Reference proteome</keyword>
<evidence type="ECO:0000256" key="1">
    <source>
        <dbReference type="ARBA" id="ARBA00010617"/>
    </source>
</evidence>
<keyword evidence="3 7" id="KW-0479">Metal-binding</keyword>
<comment type="similarity">
    <text evidence="1 7">Belongs to the cytochrome P450 family.</text>
</comment>
<gene>
    <name evidence="9" type="ORF">FV139_07665</name>
</gene>
<evidence type="ECO:0000256" key="6">
    <source>
        <dbReference type="ARBA" id="ARBA00023033"/>
    </source>
</evidence>
<dbReference type="InterPro" id="IPR001128">
    <property type="entry name" value="Cyt_P450"/>
</dbReference>
<evidence type="ECO:0000256" key="8">
    <source>
        <dbReference type="SAM" id="MobiDB-lite"/>
    </source>
</evidence>
<evidence type="ECO:0000313" key="9">
    <source>
        <dbReference type="EMBL" id="TXS95735.1"/>
    </source>
</evidence>
<dbReference type="PANTHER" id="PTHR46696:SF4">
    <property type="entry name" value="BIOTIN BIOSYNTHESIS CYTOCHROME P450"/>
    <property type="match status" value="1"/>
</dbReference>
<dbReference type="SUPFAM" id="SSF48264">
    <property type="entry name" value="Cytochrome P450"/>
    <property type="match status" value="1"/>
</dbReference>